<dbReference type="STRING" id="1214573.A0A0G2H252"/>
<reference evidence="3 4" key="2">
    <citation type="submission" date="2015-05" db="EMBL/GenBank/DDBJ databases">
        <authorList>
            <person name="Morales-Cruz A."/>
            <person name="Amrine K.C."/>
            <person name="Cantu D."/>
        </authorList>
    </citation>
    <scope>NUCLEOTIDE SEQUENCE [LARGE SCALE GENOMIC DNA]</scope>
    <source>
        <strain evidence="3">DA912</strain>
    </source>
</reference>
<keyword evidence="4" id="KW-1185">Reference proteome</keyword>
<comment type="caution">
    <text evidence="3">The sequence shown here is derived from an EMBL/GenBank/DDBJ whole genome shotgun (WGS) entry which is preliminary data.</text>
</comment>
<reference evidence="3 4" key="1">
    <citation type="submission" date="2015-05" db="EMBL/GenBank/DDBJ databases">
        <title>Distinctive expansion of gene families associated with plant cell wall degradation and secondary metabolism in the genomes of grapevine trunk pathogens.</title>
        <authorList>
            <person name="Lawrence D.P."/>
            <person name="Travadon R."/>
            <person name="Rolshausen P.E."/>
            <person name="Baumgartner K."/>
        </authorList>
    </citation>
    <scope>NUCLEOTIDE SEQUENCE [LARGE SCALE GENOMIC DNA]</scope>
    <source>
        <strain evidence="3">DA912</strain>
    </source>
</reference>
<dbReference type="AlphaFoldDB" id="A0A0G2H252"/>
<feature type="compositionally biased region" description="Low complexity" evidence="1">
    <location>
        <begin position="172"/>
        <end position="205"/>
    </location>
</feature>
<dbReference type="Proteomes" id="UP000034680">
    <property type="component" value="Unassembled WGS sequence"/>
</dbReference>
<dbReference type="PANTHER" id="PTHR40640">
    <property type="entry name" value="ANCHORED GLYCOPROTEIN, PUTATIVE (AFU_ORTHOLOGUE AFUA_8G04860)-RELATED"/>
    <property type="match status" value="1"/>
</dbReference>
<evidence type="ECO:0000313" key="3">
    <source>
        <dbReference type="EMBL" id="KKY29383.1"/>
    </source>
</evidence>
<proteinExistence type="predicted"/>
<evidence type="ECO:0000256" key="1">
    <source>
        <dbReference type="SAM" id="MobiDB-lite"/>
    </source>
</evidence>
<feature type="region of interest" description="Disordered" evidence="1">
    <location>
        <begin position="152"/>
        <end position="205"/>
    </location>
</feature>
<keyword evidence="2" id="KW-0732">Signal</keyword>
<evidence type="ECO:0000256" key="2">
    <source>
        <dbReference type="SAM" id="SignalP"/>
    </source>
</evidence>
<protein>
    <submittedName>
        <fullName evidence="3">Putative gpi anchored</fullName>
    </submittedName>
</protein>
<gene>
    <name evidence="3" type="ORF">UCDDA912_g10696</name>
</gene>
<organism evidence="3 4">
    <name type="scientific">Diaporthe ampelina</name>
    <dbReference type="NCBI Taxonomy" id="1214573"/>
    <lineage>
        <taxon>Eukaryota</taxon>
        <taxon>Fungi</taxon>
        <taxon>Dikarya</taxon>
        <taxon>Ascomycota</taxon>
        <taxon>Pezizomycotina</taxon>
        <taxon>Sordariomycetes</taxon>
        <taxon>Sordariomycetidae</taxon>
        <taxon>Diaporthales</taxon>
        <taxon>Diaporthaceae</taxon>
        <taxon>Diaporthe</taxon>
    </lineage>
</organism>
<name>A0A0G2H252_9PEZI</name>
<dbReference type="EMBL" id="LCUC01000821">
    <property type="protein sequence ID" value="KKY29383.1"/>
    <property type="molecule type" value="Genomic_DNA"/>
</dbReference>
<sequence>MHSQPFALASALVAGAMAQSTSVASLFLYGYEGENIVASVISAAPEATTYFVNCAPGTDGSDCGFGPGVTFVNGPSTVALHVTDGDAFTMDADCKITSEIADCIQTVAGPEANDPGVMSAVVSGLADSLLPVTITAGLEKILAGDRATATGSSATFGTAEPTGTAASGPSETGASASLTSKASSATGTSTSGVTSTSASNSTATNGAGAGVGRNLILAGLSGVVGLLMSL</sequence>
<dbReference type="PANTHER" id="PTHR40640:SF1">
    <property type="entry name" value="ANCHORED GLYCOPROTEIN, PUTATIVE (AFU_ORTHOLOGUE AFUA_8G04860)-RELATED"/>
    <property type="match status" value="1"/>
</dbReference>
<dbReference type="OrthoDB" id="4991875at2759"/>
<accession>A0A0G2H252</accession>
<evidence type="ECO:0000313" key="4">
    <source>
        <dbReference type="Proteomes" id="UP000034680"/>
    </source>
</evidence>
<feature type="chain" id="PRO_5002544679" evidence="2">
    <location>
        <begin position="19"/>
        <end position="230"/>
    </location>
</feature>
<feature type="signal peptide" evidence="2">
    <location>
        <begin position="1"/>
        <end position="18"/>
    </location>
</feature>